<dbReference type="EMBL" id="JACIIK010000008">
    <property type="protein sequence ID" value="MBB6203888.1"/>
    <property type="molecule type" value="Genomic_DNA"/>
</dbReference>
<dbReference type="Proteomes" id="UP000518681">
    <property type="component" value="Unassembled WGS sequence"/>
</dbReference>
<dbReference type="NCBIfam" id="NF041559">
    <property type="entry name" value="BTH_I2691_fam"/>
    <property type="match status" value="1"/>
</dbReference>
<sequence>MDPTEQHCANCKKTGLPILPVRYTVLPKTVAAKLPGGISGTGVTNIELHEHHYGLRTLREGWLYLFYVKGARGSNYWEAYKVTEDGRLWKQPLPLTTAPTTHPACAQKSIAVPMDIIAIERPEKCTGRVYIAFSEITWHSDTFRQYAGNETLRNKRMQWIEPARWITGSKDENGHAVVATEASVDDVVEYMPGLDPKLLEPQRLLEPKNATLSDVSGHYKEDWVKKEATRYPLHVRQATPASASGSLVKLMNNVGETENGEHQPPMMLALWDGIGNVHELNGFRNDPASWFDQYVTERALQVTAMHNIDTAHKIVQSRQEQALNNQESMARQAHEMTPLGRPEAQTALAAQRARALAGADPARATQINAYYDDMNWMAANNIPGSYQTQLIQMGRMSSAGSASSTAPYTSAYRDDVMNKARAYAQARPGFHDRNVKDSTTRAWSVYEARLKRDDIEAFRNKYEDLQSTVYQLQETRSDDVGKWVNAPLLLTTLEDCHPGDMHDALVFEAIVSDAVVGLASSPKGKAVVDGLLVQWDPTQPGSLIWRVVAMNQMDARQELGQALKAAQAHKATPLETGFETFASIAASTKKLVGYYKSLSQTALETDPKKITPLAGLLQRLGADQFGMSVGDAIFAKFRINQFGDYVGEKFIQSILLQRAGVPYEDAIALVRKQAEFEKISRLDTIKRLLATRAALRSPAPDGAPDATKELYEAWDKIKLTDEGRKPLLMGRIAVVSGLLEAVNFVHLIAGAQDKDTKLKLIQSGASLCSSLVTISMTPYYAVLKNSTRSLTWKLVGGGLSSFGTFISAWLDWENVDTAIMKHQFDLVGVLGIKTLAGGLSGTAILLDAISTSAPLLKKIASRYGTEAVIAAVETVSERIAMIAGLRAIGMLAGWEATIGLILLQALADWLTPDALEAWCSRCAFGTGQETFYRVTDHSVPVYTKNSEQDKDFTDAMAKVS</sequence>
<dbReference type="Pfam" id="PF20249">
    <property type="entry name" value="VasX_N"/>
    <property type="match status" value="1"/>
</dbReference>
<name>A0AAW3UZU6_9BURK</name>
<dbReference type="AlphaFoldDB" id="A0AAW3UZU6"/>
<reference evidence="3 4" key="1">
    <citation type="submission" date="2020-08" db="EMBL/GenBank/DDBJ databases">
        <title>Genomic Encyclopedia of Type Strains, Phase IV (KMG-V): Genome sequencing to study the core and pangenomes of soil and plant-associated prokaryotes.</title>
        <authorList>
            <person name="Whitman W."/>
        </authorList>
    </citation>
    <scope>NUCLEOTIDE SEQUENCE [LARGE SCALE GENOMIC DNA]</scope>
    <source>
        <strain evidence="3 4">SEMIA 4013</strain>
    </source>
</reference>
<evidence type="ECO:0000313" key="4">
    <source>
        <dbReference type="Proteomes" id="UP000518681"/>
    </source>
</evidence>
<evidence type="ECO:0000313" key="3">
    <source>
        <dbReference type="EMBL" id="MBB6203888.1"/>
    </source>
</evidence>
<gene>
    <name evidence="3" type="ORF">GGD69_004775</name>
</gene>
<protein>
    <recommendedName>
        <fullName evidence="2">Toxin VasX N-terminal region domain-containing protein</fullName>
    </recommendedName>
</protein>
<dbReference type="RefSeq" id="WP_183798870.1">
    <property type="nucleotide sequence ID" value="NZ_JACIII010000008.1"/>
</dbReference>
<proteinExistence type="predicted"/>
<keyword evidence="1" id="KW-0175">Coiled coil</keyword>
<feature type="domain" description="Toxin VasX N-terminal region" evidence="2">
    <location>
        <begin position="8"/>
        <end position="166"/>
    </location>
</feature>
<dbReference type="CDD" id="cd20707">
    <property type="entry name" value="MIX_III"/>
    <property type="match status" value="1"/>
</dbReference>
<accession>A0AAW3UZU6</accession>
<comment type="caution">
    <text evidence="3">The sequence shown here is derived from an EMBL/GenBank/DDBJ whole genome shotgun (WGS) entry which is preliminary data.</text>
</comment>
<evidence type="ECO:0000256" key="1">
    <source>
        <dbReference type="SAM" id="Coils"/>
    </source>
</evidence>
<organism evidence="3 4">
    <name type="scientific">Paraburkholderia fungorum</name>
    <dbReference type="NCBI Taxonomy" id="134537"/>
    <lineage>
        <taxon>Bacteria</taxon>
        <taxon>Pseudomonadati</taxon>
        <taxon>Pseudomonadota</taxon>
        <taxon>Betaproteobacteria</taxon>
        <taxon>Burkholderiales</taxon>
        <taxon>Burkholderiaceae</taxon>
        <taxon>Paraburkholderia</taxon>
    </lineage>
</organism>
<dbReference type="InterPro" id="IPR048126">
    <property type="entry name" value="Toxin_VasX"/>
</dbReference>
<dbReference type="InterPro" id="IPR046864">
    <property type="entry name" value="VasX_N"/>
</dbReference>
<evidence type="ECO:0000259" key="2">
    <source>
        <dbReference type="Pfam" id="PF20249"/>
    </source>
</evidence>
<feature type="coiled-coil region" evidence="1">
    <location>
        <begin position="448"/>
        <end position="475"/>
    </location>
</feature>